<keyword evidence="1" id="KW-0378">Hydrolase</keyword>
<dbReference type="InterPro" id="IPR050982">
    <property type="entry name" value="Auxin_biosynth/cation_transpt"/>
</dbReference>
<organism evidence="4 5">
    <name type="scientific">Diaporthe vaccinii</name>
    <dbReference type="NCBI Taxonomy" id="105482"/>
    <lineage>
        <taxon>Eukaryota</taxon>
        <taxon>Fungi</taxon>
        <taxon>Dikarya</taxon>
        <taxon>Ascomycota</taxon>
        <taxon>Pezizomycotina</taxon>
        <taxon>Sordariomycetes</taxon>
        <taxon>Sordariomycetidae</taxon>
        <taxon>Diaporthales</taxon>
        <taxon>Diaporthaceae</taxon>
        <taxon>Diaporthe</taxon>
        <taxon>Diaporthe eres species complex</taxon>
    </lineage>
</organism>
<dbReference type="InterPro" id="IPR001969">
    <property type="entry name" value="Aspartic_peptidase_AS"/>
</dbReference>
<evidence type="ECO:0000256" key="2">
    <source>
        <dbReference type="ARBA" id="ARBA00023002"/>
    </source>
</evidence>
<proteinExistence type="predicted"/>
<evidence type="ECO:0000313" key="4">
    <source>
        <dbReference type="EMBL" id="KAL2277858.1"/>
    </source>
</evidence>
<dbReference type="Gene3D" id="2.40.70.10">
    <property type="entry name" value="Acid Proteases"/>
    <property type="match status" value="2"/>
</dbReference>
<comment type="caution">
    <text evidence="4">The sequence shown here is derived from an EMBL/GenBank/DDBJ whole genome shotgun (WGS) entry which is preliminary data.</text>
</comment>
<dbReference type="InterPro" id="IPR021109">
    <property type="entry name" value="Peptidase_aspartic_dom_sf"/>
</dbReference>
<dbReference type="Gene3D" id="3.50.50.60">
    <property type="entry name" value="FAD/NAD(P)-binding domain"/>
    <property type="match status" value="1"/>
</dbReference>
<protein>
    <recommendedName>
        <fullName evidence="3">Peptidase A1 domain-containing protein</fullName>
    </recommendedName>
</protein>
<dbReference type="Pfam" id="PF00026">
    <property type="entry name" value="Asp"/>
    <property type="match status" value="1"/>
</dbReference>
<name>A0ABR4E607_9PEZI</name>
<gene>
    <name evidence="4" type="ORF">FJTKL_15147</name>
</gene>
<dbReference type="SUPFAM" id="SSF51905">
    <property type="entry name" value="FAD/NAD(P)-binding domain"/>
    <property type="match status" value="1"/>
</dbReference>
<evidence type="ECO:0000256" key="1">
    <source>
        <dbReference type="ARBA" id="ARBA00022750"/>
    </source>
</evidence>
<sequence length="918" mass="100557">MTVTKWKRTPRVTVYELPKASLPEQHIPKGADANVAVRSCVAKLQDLKAEDLRANSHWRDLFALTDNFRTFSRSEHIVPAWKEVSATHQPSDFKFVEGSAHLAPPGPAALFIAGRFTFKIGGTLPGVGSGAIGVVADGDGWKIWFFNTVLEEVDALGNPDRVPKAVSSNGVANGTSDKTVDGVALERNDTIGGNWTGRYDNVKLHTGKYYATLPGDKTFHDGDLPYLLGSKELAQGFQRYASDFGLDVRTFTTVESAQWDEVSKVWTVHAKQNVKDWSIQGRHLVFAVGTVGQFPKVPDIPNREIFKGTAIHSVKYKCPAAWKGKKGVVIGTANTAHDVAEDMVEAELSSVTLVQRSPTAILPYKYFKTLHQPRYNKDSEIEVSDRAEWGLPFPVLGVMSSTIFKNLYSKDPEPFDSLRKVGFEAELPQILKIHERAGGHYLDVGCSQKIIDGKINAKKGDIESFTPTGLKFTDGSTLDADLIIFATGFNTNIREEMEKIVGPEVGNLLEDNKGWDKEAEVRGGWKRHGLSSFSLQQLKIQRTVIKMALTSLIQFAACLSAALLPFIRAAPSPPLALRTREGGVGVLDIAIPPNRKDDRYYTVDIDFEGQTLPVLLDTGSADLFVASTECPTADETSGCFGLSEQFVIDNNTRLVLNESFYTIVGEGPVSGNQSLLDVGLGGITADDFATGLIYRAVSNEFQGGSFAGLVGLSMTAVSRQTYFNHRPPLFDALVSSGTVKNPVFSISLPRLGDPDSEPVGKLTLGDIEPEYAGLNITYSDIINSTNYNYDDFPLQAQGWAIQLQGLRVNGVTVNLTRGLLDGAGRYMSLLDTGSSDILVRYDELTAIANLFNGPVIFQNQHDLYYDCSIPQLLELRYNDQWFPVDPLDILNPNDHGNVNGTEMYVFAMPPLTSPATCF</sequence>
<keyword evidence="1" id="KW-0645">Protease</keyword>
<reference evidence="4 5" key="1">
    <citation type="submission" date="2024-03" db="EMBL/GenBank/DDBJ databases">
        <title>A high-quality draft genome sequence of Diaporthe vaccinii, a causative agent of upright dieback and viscid rot disease in cranberry plants.</title>
        <authorList>
            <person name="Sarrasin M."/>
            <person name="Lang B.F."/>
            <person name="Burger G."/>
        </authorList>
    </citation>
    <scope>NUCLEOTIDE SEQUENCE [LARGE SCALE GENOMIC DNA]</scope>
    <source>
        <strain evidence="4 5">IS7</strain>
    </source>
</reference>
<dbReference type="SUPFAM" id="SSF50630">
    <property type="entry name" value="Acid proteases"/>
    <property type="match status" value="1"/>
</dbReference>
<dbReference type="EMBL" id="JBAWTH010000093">
    <property type="protein sequence ID" value="KAL2277858.1"/>
    <property type="molecule type" value="Genomic_DNA"/>
</dbReference>
<keyword evidence="5" id="KW-1185">Reference proteome</keyword>
<feature type="domain" description="Peptidase A1" evidence="3">
    <location>
        <begin position="599"/>
        <end position="918"/>
    </location>
</feature>
<dbReference type="InterPro" id="IPR034164">
    <property type="entry name" value="Pepsin-like_dom"/>
</dbReference>
<dbReference type="Pfam" id="PF13738">
    <property type="entry name" value="Pyr_redox_3"/>
    <property type="match status" value="1"/>
</dbReference>
<evidence type="ECO:0000259" key="3">
    <source>
        <dbReference type="PROSITE" id="PS51767"/>
    </source>
</evidence>
<dbReference type="PANTHER" id="PTHR43539">
    <property type="entry name" value="FLAVIN-BINDING MONOOXYGENASE-LIKE PROTEIN (AFU_ORTHOLOGUE AFUA_4G09220)"/>
    <property type="match status" value="1"/>
</dbReference>
<dbReference type="InterPro" id="IPR033121">
    <property type="entry name" value="PEPTIDASE_A1"/>
</dbReference>
<dbReference type="Proteomes" id="UP001600888">
    <property type="component" value="Unassembled WGS sequence"/>
</dbReference>
<dbReference type="PANTHER" id="PTHR43539:SF68">
    <property type="entry name" value="FLAVIN-BINDING MONOOXYGENASE-LIKE PROTEIN (AFU_ORTHOLOGUE AFUA_4G09220)"/>
    <property type="match status" value="1"/>
</dbReference>
<keyword evidence="1" id="KW-0064">Aspartyl protease</keyword>
<dbReference type="PROSITE" id="PS00141">
    <property type="entry name" value="ASP_PROTEASE"/>
    <property type="match status" value="1"/>
</dbReference>
<accession>A0ABR4E607</accession>
<dbReference type="PROSITE" id="PS51767">
    <property type="entry name" value="PEPTIDASE_A1"/>
    <property type="match status" value="1"/>
</dbReference>
<dbReference type="InterPro" id="IPR036188">
    <property type="entry name" value="FAD/NAD-bd_sf"/>
</dbReference>
<dbReference type="CDD" id="cd05471">
    <property type="entry name" value="pepsin_like"/>
    <property type="match status" value="1"/>
</dbReference>
<evidence type="ECO:0000313" key="5">
    <source>
        <dbReference type="Proteomes" id="UP001600888"/>
    </source>
</evidence>
<keyword evidence="2" id="KW-0560">Oxidoreductase</keyword>